<sequence length="236" mass="27478">MDKEISNMLRNGSIIAIDNPVWISPIFAISKKRRDDKWRVIINMSDLNQFIETPHFKCETGPCVTDNIVGKSYSCSIHLTSAYHIIAIMPKYIPYTVFQWKAKTYGFSELPFECSISPSIFYRCTYKIYRFLRSRNIKLNRFYNDYLLINENSNQPLEEVGLTIRTFTSLLFPRVEKVSFTLKTYLPDDKIREIVSQATTLHERKRVLLTSLASLLGKINFAEHASIIYTIKARPL</sequence>
<proteinExistence type="predicted"/>
<name>A0A0K0EY17_STRVS</name>
<dbReference type="PANTHER" id="PTHR33050:SF7">
    <property type="entry name" value="RIBONUCLEASE H"/>
    <property type="match status" value="1"/>
</dbReference>
<reference evidence="2" key="1">
    <citation type="submission" date="2014-07" db="EMBL/GenBank/DDBJ databases">
        <authorList>
            <person name="Martin A.A"/>
            <person name="De Silva N."/>
        </authorList>
    </citation>
    <scope>NUCLEOTIDE SEQUENCE</scope>
</reference>
<dbReference type="Proteomes" id="UP000035680">
    <property type="component" value="Unassembled WGS sequence"/>
</dbReference>
<keyword evidence="2" id="KW-1185">Reference proteome</keyword>
<evidence type="ECO:0000259" key="1">
    <source>
        <dbReference type="Pfam" id="PF00078"/>
    </source>
</evidence>
<dbReference type="SUPFAM" id="SSF56672">
    <property type="entry name" value="DNA/RNA polymerases"/>
    <property type="match status" value="1"/>
</dbReference>
<protein>
    <submittedName>
        <fullName evidence="3">Reverse transcriptase domain-containing protein</fullName>
    </submittedName>
</protein>
<dbReference type="InterPro" id="IPR052055">
    <property type="entry name" value="Hepadnavirus_pol/RT"/>
</dbReference>
<dbReference type="InterPro" id="IPR000477">
    <property type="entry name" value="RT_dom"/>
</dbReference>
<evidence type="ECO:0000313" key="2">
    <source>
        <dbReference type="Proteomes" id="UP000035680"/>
    </source>
</evidence>
<dbReference type="PANTHER" id="PTHR33050">
    <property type="entry name" value="REVERSE TRANSCRIPTASE DOMAIN-CONTAINING PROTEIN"/>
    <property type="match status" value="1"/>
</dbReference>
<evidence type="ECO:0000313" key="3">
    <source>
        <dbReference type="WBParaSite" id="SVE_0142400.1"/>
    </source>
</evidence>
<dbReference type="Pfam" id="PF00078">
    <property type="entry name" value="RVT_1"/>
    <property type="match status" value="1"/>
</dbReference>
<dbReference type="InterPro" id="IPR043502">
    <property type="entry name" value="DNA/RNA_pol_sf"/>
</dbReference>
<dbReference type="InterPro" id="IPR043128">
    <property type="entry name" value="Rev_trsase/Diguanyl_cyclase"/>
</dbReference>
<dbReference type="Gene3D" id="3.30.70.270">
    <property type="match status" value="1"/>
</dbReference>
<dbReference type="Gene3D" id="3.10.10.10">
    <property type="entry name" value="HIV Type 1 Reverse Transcriptase, subunit A, domain 1"/>
    <property type="match status" value="1"/>
</dbReference>
<feature type="domain" description="Reverse transcriptase" evidence="1">
    <location>
        <begin position="32"/>
        <end position="167"/>
    </location>
</feature>
<dbReference type="WBParaSite" id="SVE_0142400.1">
    <property type="protein sequence ID" value="SVE_0142400.1"/>
    <property type="gene ID" value="SVE_0142400"/>
</dbReference>
<dbReference type="AlphaFoldDB" id="A0A0K0EY17"/>
<dbReference type="STRING" id="75913.A0A0K0EY17"/>
<accession>A0A0K0EY17</accession>
<organism evidence="2 3">
    <name type="scientific">Strongyloides venezuelensis</name>
    <name type="common">Threadworm</name>
    <dbReference type="NCBI Taxonomy" id="75913"/>
    <lineage>
        <taxon>Eukaryota</taxon>
        <taxon>Metazoa</taxon>
        <taxon>Ecdysozoa</taxon>
        <taxon>Nematoda</taxon>
        <taxon>Chromadorea</taxon>
        <taxon>Rhabditida</taxon>
        <taxon>Tylenchina</taxon>
        <taxon>Panagrolaimomorpha</taxon>
        <taxon>Strongyloidoidea</taxon>
        <taxon>Strongyloididae</taxon>
        <taxon>Strongyloides</taxon>
    </lineage>
</organism>
<reference evidence="3" key="2">
    <citation type="submission" date="2015-08" db="UniProtKB">
        <authorList>
            <consortium name="WormBaseParasite"/>
        </authorList>
    </citation>
    <scope>IDENTIFICATION</scope>
</reference>